<sequence length="78" mass="8531">MTIIIICLPRYQASSPTQCGPNKAPNNNKCQTVSPLQNMAEGGAISLSQDSYQELGSIYCSIFSTPYISPWCTFTTFT</sequence>
<evidence type="ECO:0000313" key="1">
    <source>
        <dbReference type="EMBL" id="MPC70525.1"/>
    </source>
</evidence>
<keyword evidence="2" id="KW-1185">Reference proteome</keyword>
<comment type="caution">
    <text evidence="1">The sequence shown here is derived from an EMBL/GenBank/DDBJ whole genome shotgun (WGS) entry which is preliminary data.</text>
</comment>
<gene>
    <name evidence="1" type="ORF">E2C01_064776</name>
</gene>
<accession>A0A5B7HLR9</accession>
<reference evidence="1 2" key="1">
    <citation type="submission" date="2019-05" db="EMBL/GenBank/DDBJ databases">
        <title>Another draft genome of Portunus trituberculatus and its Hox gene families provides insights of decapod evolution.</title>
        <authorList>
            <person name="Jeong J.-H."/>
            <person name="Song I."/>
            <person name="Kim S."/>
            <person name="Choi T."/>
            <person name="Kim D."/>
            <person name="Ryu S."/>
            <person name="Kim W."/>
        </authorList>
    </citation>
    <scope>NUCLEOTIDE SEQUENCE [LARGE SCALE GENOMIC DNA]</scope>
    <source>
        <tissue evidence="1">Muscle</tissue>
    </source>
</reference>
<proteinExistence type="predicted"/>
<evidence type="ECO:0000313" key="2">
    <source>
        <dbReference type="Proteomes" id="UP000324222"/>
    </source>
</evidence>
<organism evidence="1 2">
    <name type="scientific">Portunus trituberculatus</name>
    <name type="common">Swimming crab</name>
    <name type="synonym">Neptunus trituberculatus</name>
    <dbReference type="NCBI Taxonomy" id="210409"/>
    <lineage>
        <taxon>Eukaryota</taxon>
        <taxon>Metazoa</taxon>
        <taxon>Ecdysozoa</taxon>
        <taxon>Arthropoda</taxon>
        <taxon>Crustacea</taxon>
        <taxon>Multicrustacea</taxon>
        <taxon>Malacostraca</taxon>
        <taxon>Eumalacostraca</taxon>
        <taxon>Eucarida</taxon>
        <taxon>Decapoda</taxon>
        <taxon>Pleocyemata</taxon>
        <taxon>Brachyura</taxon>
        <taxon>Eubrachyura</taxon>
        <taxon>Portunoidea</taxon>
        <taxon>Portunidae</taxon>
        <taxon>Portuninae</taxon>
        <taxon>Portunus</taxon>
    </lineage>
</organism>
<dbReference type="AlphaFoldDB" id="A0A5B7HLR9"/>
<protein>
    <submittedName>
        <fullName evidence="1">Uncharacterized protein</fullName>
    </submittedName>
</protein>
<dbReference type="Proteomes" id="UP000324222">
    <property type="component" value="Unassembled WGS sequence"/>
</dbReference>
<name>A0A5B7HLR9_PORTR</name>
<dbReference type="EMBL" id="VSRR010031269">
    <property type="protein sequence ID" value="MPC70525.1"/>
    <property type="molecule type" value="Genomic_DNA"/>
</dbReference>